<feature type="transmembrane region" description="Helical" evidence="2">
    <location>
        <begin position="12"/>
        <end position="32"/>
    </location>
</feature>
<keyword evidence="2" id="KW-1133">Transmembrane helix</keyword>
<keyword evidence="2" id="KW-0472">Membrane</keyword>
<accession>A0A6H9V4J4</accession>
<feature type="region of interest" description="Disordered" evidence="1">
    <location>
        <begin position="123"/>
        <end position="143"/>
    </location>
</feature>
<dbReference type="AlphaFoldDB" id="A0A6H9V4J4"/>
<dbReference type="Proteomes" id="UP000442707">
    <property type="component" value="Unassembled WGS sequence"/>
</dbReference>
<dbReference type="RefSeq" id="WP_150944480.1">
    <property type="nucleotide sequence ID" value="NZ_VZRB01000002.1"/>
</dbReference>
<sequence>MEAIDAAAQFPTVILTSALVVALCFWFLVLLGRVGVRDFEADAPALARVFGGAPVAVAASVVTVSGWLVSLAGMLVMERIGVTGFGAALARVVLLALAALAAWSVAHALAGPLTKLFRHEPGPRQRDLANGAPFDPGSHRARG</sequence>
<name>A0A6H9V4J4_9ACTN</name>
<keyword evidence="4" id="KW-1185">Reference proteome</keyword>
<proteinExistence type="predicted"/>
<evidence type="ECO:0000313" key="3">
    <source>
        <dbReference type="EMBL" id="KAB1149986.1"/>
    </source>
</evidence>
<gene>
    <name evidence="3" type="ORF">F7R91_03950</name>
</gene>
<reference evidence="3 4" key="1">
    <citation type="submission" date="2019-09" db="EMBL/GenBank/DDBJ databases">
        <title>Screening of Novel Bioactive Compounds from Soil-Associated.</title>
        <authorList>
            <person name="Zhao S."/>
        </authorList>
    </citation>
    <scope>NUCLEOTIDE SEQUENCE [LARGE SCALE GENOMIC DNA]</scope>
    <source>
        <strain evidence="3 4">HIT-DPA4</strain>
    </source>
</reference>
<evidence type="ECO:0000256" key="2">
    <source>
        <dbReference type="SAM" id="Phobius"/>
    </source>
</evidence>
<evidence type="ECO:0000256" key="1">
    <source>
        <dbReference type="SAM" id="MobiDB-lite"/>
    </source>
</evidence>
<dbReference type="EMBL" id="VZRB01000002">
    <property type="protein sequence ID" value="KAB1149986.1"/>
    <property type="molecule type" value="Genomic_DNA"/>
</dbReference>
<organism evidence="3 4">
    <name type="scientific">Streptomyces luteolifulvus</name>
    <dbReference type="NCBI Taxonomy" id="2615112"/>
    <lineage>
        <taxon>Bacteria</taxon>
        <taxon>Bacillati</taxon>
        <taxon>Actinomycetota</taxon>
        <taxon>Actinomycetes</taxon>
        <taxon>Kitasatosporales</taxon>
        <taxon>Streptomycetaceae</taxon>
        <taxon>Streptomyces</taxon>
    </lineage>
</organism>
<evidence type="ECO:0000313" key="4">
    <source>
        <dbReference type="Proteomes" id="UP000442707"/>
    </source>
</evidence>
<keyword evidence="2" id="KW-0812">Transmembrane</keyword>
<protein>
    <submittedName>
        <fullName evidence="3">Uncharacterized protein</fullName>
    </submittedName>
</protein>
<feature type="transmembrane region" description="Helical" evidence="2">
    <location>
        <begin position="88"/>
        <end position="110"/>
    </location>
</feature>
<feature type="transmembrane region" description="Helical" evidence="2">
    <location>
        <begin position="52"/>
        <end position="76"/>
    </location>
</feature>
<comment type="caution">
    <text evidence="3">The sequence shown here is derived from an EMBL/GenBank/DDBJ whole genome shotgun (WGS) entry which is preliminary data.</text>
</comment>